<feature type="non-terminal residue" evidence="1">
    <location>
        <position position="81"/>
    </location>
</feature>
<evidence type="ECO:0000313" key="1">
    <source>
        <dbReference type="EMBL" id="KAK1122701.1"/>
    </source>
</evidence>
<dbReference type="EMBL" id="JAHYIQ010000022">
    <property type="protein sequence ID" value="KAK1122701.1"/>
    <property type="molecule type" value="Genomic_DNA"/>
</dbReference>
<organism evidence="1 2">
    <name type="scientific">Melipona bicolor</name>
    <dbReference type="NCBI Taxonomy" id="60889"/>
    <lineage>
        <taxon>Eukaryota</taxon>
        <taxon>Metazoa</taxon>
        <taxon>Ecdysozoa</taxon>
        <taxon>Arthropoda</taxon>
        <taxon>Hexapoda</taxon>
        <taxon>Insecta</taxon>
        <taxon>Pterygota</taxon>
        <taxon>Neoptera</taxon>
        <taxon>Endopterygota</taxon>
        <taxon>Hymenoptera</taxon>
        <taxon>Apocrita</taxon>
        <taxon>Aculeata</taxon>
        <taxon>Apoidea</taxon>
        <taxon>Anthophila</taxon>
        <taxon>Apidae</taxon>
        <taxon>Melipona</taxon>
    </lineage>
</organism>
<comment type="caution">
    <text evidence="1">The sequence shown here is derived from an EMBL/GenBank/DDBJ whole genome shotgun (WGS) entry which is preliminary data.</text>
</comment>
<evidence type="ECO:0000313" key="2">
    <source>
        <dbReference type="Proteomes" id="UP001177670"/>
    </source>
</evidence>
<sequence length="81" mass="9422">MDRIRVNRGQRRPLILGIIGDPRRSSGQRCVYQGRMKRGRSCEIIKWNGEVGQVSFESFDESLDGQLEPNKKMIEKLKEDE</sequence>
<keyword evidence="2" id="KW-1185">Reference proteome</keyword>
<gene>
    <name evidence="1" type="ORF">K0M31_009145</name>
</gene>
<proteinExistence type="predicted"/>
<reference evidence="1" key="1">
    <citation type="submission" date="2021-10" db="EMBL/GenBank/DDBJ databases">
        <title>Melipona bicolor Genome sequencing and assembly.</title>
        <authorList>
            <person name="Araujo N.S."/>
            <person name="Arias M.C."/>
        </authorList>
    </citation>
    <scope>NUCLEOTIDE SEQUENCE</scope>
    <source>
        <strain evidence="1">USP_2M_L1-L4_2017</strain>
        <tissue evidence="1">Whole body</tissue>
    </source>
</reference>
<dbReference type="Proteomes" id="UP001177670">
    <property type="component" value="Unassembled WGS sequence"/>
</dbReference>
<accession>A0AA40FPJ2</accession>
<protein>
    <submittedName>
        <fullName evidence="1">Uncharacterized protein</fullName>
    </submittedName>
</protein>
<dbReference type="AlphaFoldDB" id="A0AA40FPJ2"/>
<name>A0AA40FPJ2_9HYME</name>